<feature type="transmembrane region" description="Helical" evidence="9">
    <location>
        <begin position="873"/>
        <end position="890"/>
    </location>
</feature>
<dbReference type="AlphaFoldDB" id="A0A941W4S2"/>
<feature type="transmembrane region" description="Helical" evidence="9">
    <location>
        <begin position="740"/>
        <end position="758"/>
    </location>
</feature>
<dbReference type="PANTHER" id="PTHR30347:SF1">
    <property type="entry name" value="MECHANOSENSITIVE CHANNEL MSCK"/>
    <property type="match status" value="1"/>
</dbReference>
<evidence type="ECO:0000259" key="10">
    <source>
        <dbReference type="Pfam" id="PF00924"/>
    </source>
</evidence>
<feature type="domain" description="Mechanosensitive ion channel MscS" evidence="10">
    <location>
        <begin position="1025"/>
        <end position="1091"/>
    </location>
</feature>
<evidence type="ECO:0000256" key="7">
    <source>
        <dbReference type="SAM" id="Coils"/>
    </source>
</evidence>
<reference evidence="12" key="1">
    <citation type="journal article" date="2021" name="ISME J.">
        <title>Fine-scale metabolic discontinuity in a stratified prokaryote microbiome of a Red Sea deep halocline.</title>
        <authorList>
            <person name="Michoud G."/>
            <person name="Ngugi D.K."/>
            <person name="Barozzi A."/>
            <person name="Merlino G."/>
            <person name="Calleja M.L."/>
            <person name="Delgado-Huertas A."/>
            <person name="Moran X.A.G."/>
            <person name="Daffonchio D."/>
        </authorList>
    </citation>
    <scope>NUCLEOTIDE SEQUENCE</scope>
    <source>
        <strain evidence="12">SuakinDeep_MAG55_1</strain>
    </source>
</reference>
<gene>
    <name evidence="12" type="ORF">MAG551_02276</name>
</gene>
<comment type="subcellular location">
    <subcellularLocation>
        <location evidence="1">Cell membrane</location>
        <topology evidence="1">Multi-pass membrane protein</topology>
    </subcellularLocation>
</comment>
<keyword evidence="7" id="KW-0175">Coiled coil</keyword>
<feature type="transmembrane region" description="Helical" evidence="9">
    <location>
        <begin position="980"/>
        <end position="1003"/>
    </location>
</feature>
<dbReference type="InterPro" id="IPR011066">
    <property type="entry name" value="MscS_channel_C_sf"/>
</dbReference>
<feature type="transmembrane region" description="Helical" evidence="9">
    <location>
        <begin position="580"/>
        <end position="600"/>
    </location>
</feature>
<dbReference type="SUPFAM" id="SSF82689">
    <property type="entry name" value="Mechanosensitive channel protein MscS (YggB), C-terminal domain"/>
    <property type="match status" value="1"/>
</dbReference>
<evidence type="ECO:0000313" key="12">
    <source>
        <dbReference type="EMBL" id="MBS1259209.1"/>
    </source>
</evidence>
<evidence type="ECO:0000256" key="2">
    <source>
        <dbReference type="ARBA" id="ARBA00008017"/>
    </source>
</evidence>
<evidence type="ECO:0000256" key="9">
    <source>
        <dbReference type="SAM" id="Phobius"/>
    </source>
</evidence>
<dbReference type="SUPFAM" id="SSF50182">
    <property type="entry name" value="Sm-like ribonucleoproteins"/>
    <property type="match status" value="1"/>
</dbReference>
<accession>A0A941W4S2</accession>
<evidence type="ECO:0000313" key="13">
    <source>
        <dbReference type="Proteomes" id="UP000722750"/>
    </source>
</evidence>
<dbReference type="EMBL" id="JAANXD010000085">
    <property type="protein sequence ID" value="MBS1259209.1"/>
    <property type="molecule type" value="Genomic_DNA"/>
</dbReference>
<keyword evidence="4 9" id="KW-0812">Transmembrane</keyword>
<evidence type="ECO:0000256" key="6">
    <source>
        <dbReference type="ARBA" id="ARBA00023136"/>
    </source>
</evidence>
<dbReference type="InterPro" id="IPR049278">
    <property type="entry name" value="MS_channel_C"/>
</dbReference>
<dbReference type="PANTHER" id="PTHR30347">
    <property type="entry name" value="POTASSIUM CHANNEL RELATED"/>
    <property type="match status" value="1"/>
</dbReference>
<feature type="transmembrane region" description="Helical" evidence="9">
    <location>
        <begin position="940"/>
        <end position="959"/>
    </location>
</feature>
<feature type="region of interest" description="Disordered" evidence="8">
    <location>
        <begin position="1201"/>
        <end position="1223"/>
    </location>
</feature>
<dbReference type="InterPro" id="IPR052702">
    <property type="entry name" value="MscS-like_channel"/>
</dbReference>
<keyword evidence="5 9" id="KW-1133">Transmembrane helix</keyword>
<dbReference type="SUPFAM" id="SSF82861">
    <property type="entry name" value="Mechanosensitive channel protein MscS (YggB), transmembrane region"/>
    <property type="match status" value="1"/>
</dbReference>
<evidence type="ECO:0000256" key="5">
    <source>
        <dbReference type="ARBA" id="ARBA00022989"/>
    </source>
</evidence>
<organism evidence="12 13">
    <name type="scientific">Candidatus Scalindua arabica</name>
    <dbReference type="NCBI Taxonomy" id="1127984"/>
    <lineage>
        <taxon>Bacteria</taxon>
        <taxon>Pseudomonadati</taxon>
        <taxon>Planctomycetota</taxon>
        <taxon>Candidatus Brocadiia</taxon>
        <taxon>Candidatus Brocadiales</taxon>
        <taxon>Candidatus Scalinduaceae</taxon>
        <taxon>Candidatus Scalindua</taxon>
    </lineage>
</organism>
<evidence type="ECO:0000256" key="4">
    <source>
        <dbReference type="ARBA" id="ARBA00022692"/>
    </source>
</evidence>
<dbReference type="Pfam" id="PF00924">
    <property type="entry name" value="MS_channel_2nd"/>
    <property type="match status" value="1"/>
</dbReference>
<dbReference type="GO" id="GO:0005886">
    <property type="term" value="C:plasma membrane"/>
    <property type="evidence" value="ECO:0007669"/>
    <property type="project" value="UniProtKB-SubCell"/>
</dbReference>
<dbReference type="InterPro" id="IPR023408">
    <property type="entry name" value="MscS_beta-dom_sf"/>
</dbReference>
<name>A0A941W4S2_9BACT</name>
<keyword evidence="3" id="KW-1003">Cell membrane</keyword>
<keyword evidence="6 9" id="KW-0472">Membrane</keyword>
<feature type="coiled-coil region" evidence="7">
    <location>
        <begin position="283"/>
        <end position="340"/>
    </location>
</feature>
<dbReference type="Pfam" id="PF21082">
    <property type="entry name" value="MS_channel_3rd"/>
    <property type="match status" value="1"/>
</dbReference>
<dbReference type="InterPro" id="IPR010920">
    <property type="entry name" value="LSM_dom_sf"/>
</dbReference>
<feature type="transmembrane region" description="Helical" evidence="9">
    <location>
        <begin position="1009"/>
        <end position="1038"/>
    </location>
</feature>
<proteinExistence type="inferred from homology"/>
<sequence>MIIKKLSFTFIILFFFTFLAISTVGYCGETVEVEDLTAIRTNFLNDAEKILGGHDRDIAQLESDLNILKDVSGKLQTMKKTLIEGKIEGDVLDLTIRQQKLLEERISILNETIQVRTERTEIAGNMKKALEATTILSERKSKINEEASLLPGSQFESFQKEAELLEAQLESILAKASEKEAHFQTTQSANNALNTSLEEQKEKLQEEVEELVNQKPETEEEGVLIDNRKRLLENELKLLDDKIKLLFMQTELAKLGPQAAQVERLNLELEKDIKTEIAGMLSLKFKEEEIQRKEKEAEEAERAEDKRRWIAEEAKAKAELEKAKALKQAEIAAQKRLEETSPEKKRILEIEADVHKQEGLIATIKDELITVGTESHEYLAGFKEILRNIDEFLGGENTPDEISGELDVIAAESKRIQNQVETIQSRLSATEKQKAIIDESLKRVRAELVPIVSGEKSNIEKEAEGFSNKAQGELLVKLAGQRLEHIEEQKKLVEKKIERGNEVLGSGRELLEKLVDAQESLSKIQAANIWARRESKISTNTVIEGVTDIKALKERSLDFYKVSVQNLKKLRIYLTDTKNIPTFIIKVIIIVFVIFFTFFARRTLNKWAGGEIERNTAVSPQTFFTYELIPGLFRIMQNTLTMFFLFIIALTISLTIPTNTPVILSAVYGFAILSVYKLLRGTVVESFSPYTGGRRWVPVTYFSARHIFKGLNTILLFSVITITLIFVLNVYSYKKDVIELLWFIYNIVTISLAVWIAASQRSFLLKVLPYYESAIGKFVNKVINILYPILIAFVILLFAIRSLGYALLTYTFVVTLIKSAIVSVIAYAVYRFLLKRLSLSQERKLKLRRQLDDKEFESEKTSLNVGFRVYKGLLGYGILIIAVVIIFGMWNNTFKDVVSSPAAPTLFRNIYENVLYVFASIKNGLTYKFTLAEGRYTTPFKMLVGILVLVAAFICTRYLKNVLRTKVYEKAQLEQAARHAISSGITYFIIGVAAIIGLNIAGIPLRSLTIFAGAFGIGLGFGMQNIINNLVSGIIIFFEKPIKIGDIVTLDKEIAGKVEKISIRSTAVKTFDRKTVVIPNSKFLESNVVNWIHGGDMLLRSKIVVGVAYGSDTELVKNCLLKVVDSHPDVKKDPAPIVRFAEFGDSSLNFELYFWAHIFERWMTISDLNFAIDRIFRENNIEIPFPQRDLHIRSNKPVETQFTTLTKNDTDSKADSKNPQIDE</sequence>
<evidence type="ECO:0000259" key="11">
    <source>
        <dbReference type="Pfam" id="PF21082"/>
    </source>
</evidence>
<comment type="caution">
    <text evidence="12">The sequence shown here is derived from an EMBL/GenBank/DDBJ whole genome shotgun (WGS) entry which is preliminary data.</text>
</comment>
<feature type="transmembrane region" description="Helical" evidence="9">
    <location>
        <begin position="778"/>
        <end position="800"/>
    </location>
</feature>
<dbReference type="GO" id="GO:0008381">
    <property type="term" value="F:mechanosensitive monoatomic ion channel activity"/>
    <property type="evidence" value="ECO:0007669"/>
    <property type="project" value="UniProtKB-ARBA"/>
</dbReference>
<feature type="domain" description="Mechanosensitive ion channel MscS C-terminal" evidence="11">
    <location>
        <begin position="1102"/>
        <end position="1183"/>
    </location>
</feature>
<feature type="transmembrane region" description="Helical" evidence="9">
    <location>
        <begin position="639"/>
        <end position="656"/>
    </location>
</feature>
<comment type="similarity">
    <text evidence="2">Belongs to the MscS (TC 1.A.23) family.</text>
</comment>
<dbReference type="Gene3D" id="1.10.287.1260">
    <property type="match status" value="1"/>
</dbReference>
<dbReference type="Gene3D" id="2.30.30.60">
    <property type="match status" value="1"/>
</dbReference>
<dbReference type="Proteomes" id="UP000722750">
    <property type="component" value="Unassembled WGS sequence"/>
</dbReference>
<evidence type="ECO:0000256" key="3">
    <source>
        <dbReference type="ARBA" id="ARBA00022475"/>
    </source>
</evidence>
<dbReference type="InterPro" id="IPR006685">
    <property type="entry name" value="MscS_channel_2nd"/>
</dbReference>
<feature type="coiled-coil region" evidence="7">
    <location>
        <begin position="155"/>
        <end position="221"/>
    </location>
</feature>
<dbReference type="Gene3D" id="3.30.70.100">
    <property type="match status" value="1"/>
</dbReference>
<feature type="transmembrane region" description="Helical" evidence="9">
    <location>
        <begin position="812"/>
        <end position="834"/>
    </location>
</feature>
<evidence type="ECO:0008006" key="14">
    <source>
        <dbReference type="Google" id="ProtNLM"/>
    </source>
</evidence>
<feature type="transmembrane region" description="Helical" evidence="9">
    <location>
        <begin position="714"/>
        <end position="734"/>
    </location>
</feature>
<dbReference type="InterPro" id="IPR011014">
    <property type="entry name" value="MscS_channel_TM-2"/>
</dbReference>
<feature type="coiled-coil region" evidence="7">
    <location>
        <begin position="476"/>
        <end position="503"/>
    </location>
</feature>
<evidence type="ECO:0000256" key="1">
    <source>
        <dbReference type="ARBA" id="ARBA00004651"/>
    </source>
</evidence>
<protein>
    <recommendedName>
        <fullName evidence="14">Mechanosensitive ion channel</fullName>
    </recommendedName>
</protein>
<evidence type="ECO:0000256" key="8">
    <source>
        <dbReference type="SAM" id="MobiDB-lite"/>
    </source>
</evidence>